<comment type="caution">
    <text evidence="1">The sequence shown here is derived from an EMBL/GenBank/DDBJ whole genome shotgun (WGS) entry which is preliminary data.</text>
</comment>
<proteinExistence type="predicted"/>
<name>A0A812EHT4_ACAPH</name>
<sequence length="572" mass="64605">MSLLFGSDLALIRLCPSLFGSDRLSLLSIRLCPSLFGSDGHPSLFRLCPSLFGSDGHYSCFSLFDYVPHSLALIDINPASLYSMPFLNTWSLLFLVPGRFCPSIFIPGRCYHCLTLFDAVPHSLALIDITSACLHSMLFVLDRRYPLFVAVQCPYTHFISDRRYSLSLFDGVPLFLDSTIFLLDFLRRRYSLFGPDRLYSYLPLFEGAPHHLTLIDTTLACLCSMLQTLLQLCSLLFLPPDAVLNLCPILFLKAGCRRLYSSLFLPGVPHPFLQTESFCLCRNLTLRPNLSLFQYSLAFFAFVRCCPSHSVAAEVNTPPHCLSLYDTVPHIFFFRQTLLPSLRRNPTLFLVVFPDVWPLKALIVTICFRTIPLLKQTLFLSCSPNSVVIRHVFSIPTLFLNLSLTRYSSYAVAVNLSHHSLLRFCQSPTLFSIVCPFPERFPVVCFCPLLLLNSLSLKVLIPHSVCSRCLSQLVAVTRFISLALTLLFFTSITLPVVRLCPTFIVSCDVVLRLFSIFDSPIVCMQRQSGLLSLSEIVPKLFFFFSFSPSLPSEADLHVSFRYCSSLIVSIRR</sequence>
<protein>
    <submittedName>
        <fullName evidence="1">Uncharacterized protein</fullName>
    </submittedName>
</protein>
<reference evidence="1" key="1">
    <citation type="submission" date="2021-01" db="EMBL/GenBank/DDBJ databases">
        <authorList>
            <person name="Li R."/>
            <person name="Bekaert M."/>
        </authorList>
    </citation>
    <scope>NUCLEOTIDE SEQUENCE</scope>
    <source>
        <strain evidence="1">Farmed</strain>
    </source>
</reference>
<evidence type="ECO:0000313" key="1">
    <source>
        <dbReference type="EMBL" id="CAE1320992.1"/>
    </source>
</evidence>
<organism evidence="1 2">
    <name type="scientific">Acanthosepion pharaonis</name>
    <name type="common">Pharaoh cuttlefish</name>
    <name type="synonym">Sepia pharaonis</name>
    <dbReference type="NCBI Taxonomy" id="158019"/>
    <lineage>
        <taxon>Eukaryota</taxon>
        <taxon>Metazoa</taxon>
        <taxon>Spiralia</taxon>
        <taxon>Lophotrochozoa</taxon>
        <taxon>Mollusca</taxon>
        <taxon>Cephalopoda</taxon>
        <taxon>Coleoidea</taxon>
        <taxon>Decapodiformes</taxon>
        <taxon>Sepiida</taxon>
        <taxon>Sepiina</taxon>
        <taxon>Sepiidae</taxon>
        <taxon>Acanthosepion</taxon>
    </lineage>
</organism>
<evidence type="ECO:0000313" key="2">
    <source>
        <dbReference type="Proteomes" id="UP000597762"/>
    </source>
</evidence>
<accession>A0A812EHT4</accession>
<keyword evidence="2" id="KW-1185">Reference proteome</keyword>
<dbReference type="EMBL" id="CAHIKZ030005210">
    <property type="protein sequence ID" value="CAE1320992.1"/>
    <property type="molecule type" value="Genomic_DNA"/>
</dbReference>
<gene>
    <name evidence="1" type="ORF">SPHA_71223</name>
</gene>
<dbReference type="AlphaFoldDB" id="A0A812EHT4"/>
<dbReference type="Proteomes" id="UP000597762">
    <property type="component" value="Unassembled WGS sequence"/>
</dbReference>